<dbReference type="PROSITE" id="PS51746">
    <property type="entry name" value="PPM_2"/>
    <property type="match status" value="1"/>
</dbReference>
<dbReference type="EMBL" id="RQYC01000006">
    <property type="protein sequence ID" value="RRD90336.1"/>
    <property type="molecule type" value="Genomic_DNA"/>
</dbReference>
<feature type="domain" description="PPM-type phosphatase" evidence="3">
    <location>
        <begin position="9"/>
        <end position="257"/>
    </location>
</feature>
<dbReference type="SMART" id="SM00331">
    <property type="entry name" value="PP2C_SIG"/>
    <property type="match status" value="1"/>
</dbReference>
<dbReference type="AlphaFoldDB" id="A0A3P2A647"/>
<keyword evidence="2" id="KW-0472">Membrane</keyword>
<dbReference type="SUPFAM" id="SSF81606">
    <property type="entry name" value="PP2C-like"/>
    <property type="match status" value="1"/>
</dbReference>
<evidence type="ECO:0000256" key="1">
    <source>
        <dbReference type="SAM" id="MobiDB-lite"/>
    </source>
</evidence>
<feature type="region of interest" description="Disordered" evidence="1">
    <location>
        <begin position="268"/>
        <end position="299"/>
    </location>
</feature>
<evidence type="ECO:0000256" key="2">
    <source>
        <dbReference type="SAM" id="Phobius"/>
    </source>
</evidence>
<dbReference type="InterPro" id="IPR036457">
    <property type="entry name" value="PPM-type-like_dom_sf"/>
</dbReference>
<accession>A0A3P2A647</accession>
<sequence>MLNPSSSETPNFSQRQSVGARDEQQDVVWNQNVSDTLRLYVLADGMGGHRNGSLASQTAAQAFAAHIDSHISGTHPESALKAALYQANNALARVIKARPDTEGMGTTLVAVLLHLPDGAYSFVSVGDSPLYVFENGRLRRINENHAFAADLEKLVSAGQMSREEAAQHPARHAITSAVMGKDIPRIDVRSGVLPPDALLLLASDGLQTLDDASDGDIAALLAQQGRDLDGCTQALLDAVAARGREGQDNTSVILVRRSEYEAHTAPVRKVANPTTLNSQRRRPSVLNPDSGLMLPPPKQEPKSSVFGVALLAGMAVAGIAGLLVLALYFRPPPQQQPEQAKPAASAPAAAASSAASVSVLPAPDTSPAASRPAAPASVPTVPVLPASAASSEPAL</sequence>
<evidence type="ECO:0000313" key="5">
    <source>
        <dbReference type="Proteomes" id="UP000269923"/>
    </source>
</evidence>
<evidence type="ECO:0000313" key="4">
    <source>
        <dbReference type="EMBL" id="RRD90336.1"/>
    </source>
</evidence>
<dbReference type="SMART" id="SM00332">
    <property type="entry name" value="PP2Cc"/>
    <property type="match status" value="1"/>
</dbReference>
<organism evidence="4 5">
    <name type="scientific">Conchiformibius steedae</name>
    <dbReference type="NCBI Taxonomy" id="153493"/>
    <lineage>
        <taxon>Bacteria</taxon>
        <taxon>Pseudomonadati</taxon>
        <taxon>Pseudomonadota</taxon>
        <taxon>Betaproteobacteria</taxon>
        <taxon>Neisseriales</taxon>
        <taxon>Neisseriaceae</taxon>
        <taxon>Conchiformibius</taxon>
    </lineage>
</organism>
<keyword evidence="2" id="KW-1133">Transmembrane helix</keyword>
<reference evidence="4 5" key="1">
    <citation type="submission" date="2018-11" db="EMBL/GenBank/DDBJ databases">
        <title>Genomes From Bacteria Associated with the Canine Oral Cavity: a Test Case for Automated Genome-Based Taxonomic Assignment.</title>
        <authorList>
            <person name="Coil D.A."/>
            <person name="Jospin G."/>
            <person name="Darling A.E."/>
            <person name="Wallis C."/>
            <person name="Davis I.J."/>
            <person name="Harris S."/>
            <person name="Eisen J.A."/>
            <person name="Holcombe L.J."/>
            <person name="O'Flynn C."/>
        </authorList>
    </citation>
    <scope>NUCLEOTIDE SEQUENCE [LARGE SCALE GENOMIC DNA]</scope>
    <source>
        <strain evidence="4 5">COT-280</strain>
    </source>
</reference>
<dbReference type="InterPro" id="IPR001932">
    <property type="entry name" value="PPM-type_phosphatase-like_dom"/>
</dbReference>
<gene>
    <name evidence="4" type="ORF">EII21_05285</name>
</gene>
<dbReference type="OrthoDB" id="9801841at2"/>
<dbReference type="Pfam" id="PF13672">
    <property type="entry name" value="PP2C_2"/>
    <property type="match status" value="1"/>
</dbReference>
<feature type="region of interest" description="Disordered" evidence="1">
    <location>
        <begin position="1"/>
        <end position="27"/>
    </location>
</feature>
<dbReference type="STRING" id="1121352.GCA_000620925_00735"/>
<keyword evidence="2" id="KW-0812">Transmembrane</keyword>
<evidence type="ECO:0000259" key="3">
    <source>
        <dbReference type="PROSITE" id="PS51746"/>
    </source>
</evidence>
<proteinExistence type="predicted"/>
<dbReference type="Gene3D" id="3.60.40.10">
    <property type="entry name" value="PPM-type phosphatase domain"/>
    <property type="match status" value="1"/>
</dbReference>
<feature type="transmembrane region" description="Helical" evidence="2">
    <location>
        <begin position="305"/>
        <end position="329"/>
    </location>
</feature>
<comment type="caution">
    <text evidence="4">The sequence shown here is derived from an EMBL/GenBank/DDBJ whole genome shotgun (WGS) entry which is preliminary data.</text>
</comment>
<dbReference type="CDD" id="cd00143">
    <property type="entry name" value="PP2Cc"/>
    <property type="match status" value="1"/>
</dbReference>
<name>A0A3P2A647_9NEIS</name>
<feature type="region of interest" description="Disordered" evidence="1">
    <location>
        <begin position="354"/>
        <end position="380"/>
    </location>
</feature>
<dbReference type="Proteomes" id="UP000269923">
    <property type="component" value="Unassembled WGS sequence"/>
</dbReference>
<feature type="compositionally biased region" description="Polar residues" evidence="1">
    <location>
        <begin position="1"/>
        <end position="17"/>
    </location>
</feature>
<keyword evidence="5" id="KW-1185">Reference proteome</keyword>
<protein>
    <submittedName>
        <fullName evidence="4">Serine/threonine-protein phosphatase</fullName>
    </submittedName>
</protein>
<dbReference type="RefSeq" id="WP_124794546.1">
    <property type="nucleotide sequence ID" value="NZ_RQYC01000006.1"/>
</dbReference>